<feature type="repeat" description="ANK" evidence="5">
    <location>
        <begin position="67"/>
        <end position="99"/>
    </location>
</feature>
<dbReference type="Pfam" id="PF12796">
    <property type="entry name" value="Ank_2"/>
    <property type="match status" value="1"/>
</dbReference>
<dbReference type="InterPro" id="IPR011029">
    <property type="entry name" value="DEATH-like_dom_sf"/>
</dbReference>
<keyword evidence="9" id="KW-0645">Protease</keyword>
<dbReference type="SMART" id="SM01086">
    <property type="entry name" value="ClpB_D2-small"/>
    <property type="match status" value="1"/>
</dbReference>
<dbReference type="GO" id="GO:0016887">
    <property type="term" value="F:ATP hydrolysis activity"/>
    <property type="evidence" value="ECO:0007669"/>
    <property type="project" value="InterPro"/>
</dbReference>
<evidence type="ECO:0000313" key="10">
    <source>
        <dbReference type="Proteomes" id="UP000289886"/>
    </source>
</evidence>
<evidence type="ECO:0000259" key="7">
    <source>
        <dbReference type="PROSITE" id="PS50017"/>
    </source>
</evidence>
<dbReference type="InterPro" id="IPR036770">
    <property type="entry name" value="Ankyrin_rpt-contain_sf"/>
</dbReference>
<feature type="domain" description="Death" evidence="7">
    <location>
        <begin position="208"/>
        <end position="275"/>
    </location>
</feature>
<dbReference type="EMBL" id="SCEB01004439">
    <property type="protein sequence ID" value="RXM93549.1"/>
    <property type="molecule type" value="Genomic_DNA"/>
</dbReference>
<evidence type="ECO:0000256" key="5">
    <source>
        <dbReference type="PROSITE-ProRule" id="PRU00023"/>
    </source>
</evidence>
<dbReference type="Pfam" id="PF26040">
    <property type="entry name" value="Zn_ribbon_CLPX_N"/>
    <property type="match status" value="1"/>
</dbReference>
<dbReference type="InterPro" id="IPR050052">
    <property type="entry name" value="ATP-dep_Clp_protease_ClpX"/>
</dbReference>
<feature type="compositionally biased region" description="Basic and acidic residues" evidence="6">
    <location>
        <begin position="318"/>
        <end position="332"/>
    </location>
</feature>
<keyword evidence="3" id="KW-0862">Zinc</keyword>
<dbReference type="Pfam" id="PF07724">
    <property type="entry name" value="AAA_2"/>
    <property type="match status" value="1"/>
</dbReference>
<proteinExistence type="predicted"/>
<dbReference type="GO" id="GO:0008270">
    <property type="term" value="F:zinc ion binding"/>
    <property type="evidence" value="ECO:0007669"/>
    <property type="project" value="InterPro"/>
</dbReference>
<dbReference type="InterPro" id="IPR059067">
    <property type="entry name" value="Znf_ribbon_CLPX-like"/>
</dbReference>
<dbReference type="InterPro" id="IPR003593">
    <property type="entry name" value="AAA+_ATPase"/>
</dbReference>
<feature type="compositionally biased region" description="Basic and acidic residues" evidence="6">
    <location>
        <begin position="857"/>
        <end position="867"/>
    </location>
</feature>
<keyword evidence="5" id="KW-0040">ANK repeat</keyword>
<dbReference type="InterPro" id="IPR027417">
    <property type="entry name" value="P-loop_NTPase"/>
</dbReference>
<feature type="repeat" description="ANK" evidence="5">
    <location>
        <begin position="1"/>
        <end position="31"/>
    </location>
</feature>
<dbReference type="Gene3D" id="1.10.533.10">
    <property type="entry name" value="Death Domain, Fas"/>
    <property type="match status" value="1"/>
</dbReference>
<evidence type="ECO:0000256" key="6">
    <source>
        <dbReference type="SAM" id="MobiDB-lite"/>
    </source>
</evidence>
<dbReference type="SUPFAM" id="SSF48403">
    <property type="entry name" value="Ankyrin repeat"/>
    <property type="match status" value="1"/>
</dbReference>
<sequence>MNALLLASWFGHSKILQILVNAGAKINCENKNGLNVLHCAAQRGHINVMEFIMEDLEDVRLDKVDKQHATAVHIAVLNNFPAAVKILIDAECDLDIADNRQQTALHIAAEHGRQDIAEMILIAGVNLKLLDKQGKTSLDVAARGNHVNLVDMIIKADRFYKWEKDNLNSDSDSWVGKHLTFKQDHRLETQHIRSVMWRLATKYLKPNEWKKLAHYWKFTEAHIRAMEQQWTGTKSHKEHGHRMLLIWLHGVIMAGENPIKGLYEGLVGISRRDLAGIACSRVHLYTLGRPGISEVHLRRRVPVRSFSETTVYFASKDGTTKDGSGDGGKKSVEGGSGKRSTGSGGPGGKGGNQLRCPKCGDPCTHVETFVSSTRFVKCEKCHHFFVVLSETDSKKSLNKEPESAAEAVKMAFQQKPPPPPKKIYAYLDKYVIGQSYAKKVLSVAVYNHYKRIYNNIPASMRQQAEVEKQASLTPRELLQIAGISPHGNALGASMQQQVNQQMPQEKRGGEVLDSTNDEIKLEKSNILLLGPTGSGKTLLAQTLARCLDVPFAICDCTTLTQAGYVGEDIESVIAKLLQDANYGVEKAQQGIVFLDEVDKIGSVPGIHQLRDVGGEGVQQYLGFGTQSNLGVGRRAAAAADLANTSGEGDTVQEIEEKDHLLRNVEARDLIEFGMIPEFVGRLPVVVPLHSLDEETLVRILTEPRNAVVPQYQALLGMDKCDLNITEGALKAIARMALERKTGARGLRSIMEKLLLEPMFEVPNSDIMAVELTKEVVEGKSLPIYIRQVYTSCSQTSVLLGQRKLQTGCCRVPSVITDRIQLVSFLFLNALFFIYFHARAPAKESAEEEYDSGVEDDSWPRRADAAKN</sequence>
<dbReference type="GO" id="GO:0046983">
    <property type="term" value="F:protein dimerization activity"/>
    <property type="evidence" value="ECO:0007669"/>
    <property type="project" value="InterPro"/>
</dbReference>
<dbReference type="InterPro" id="IPR019489">
    <property type="entry name" value="Clp_ATPase_C"/>
</dbReference>
<dbReference type="InterPro" id="IPR000488">
    <property type="entry name" value="Death_dom"/>
</dbReference>
<dbReference type="GO" id="GO:0005759">
    <property type="term" value="C:mitochondrial matrix"/>
    <property type="evidence" value="ECO:0007669"/>
    <property type="project" value="TreeGrafter"/>
</dbReference>
<dbReference type="FunFam" id="1.10.8.60:FF:000002">
    <property type="entry name" value="ATP-dependent Clp protease ATP-binding subunit ClpX"/>
    <property type="match status" value="1"/>
</dbReference>
<keyword evidence="2" id="KW-0547">Nucleotide-binding</keyword>
<feature type="repeat" description="ANK" evidence="5">
    <location>
        <begin position="100"/>
        <end position="132"/>
    </location>
</feature>
<dbReference type="AlphaFoldDB" id="A0A444UZH7"/>
<dbReference type="InterPro" id="IPR059188">
    <property type="entry name" value="Znf_CLPX-like"/>
</dbReference>
<dbReference type="Gene3D" id="1.10.8.60">
    <property type="match status" value="1"/>
</dbReference>
<gene>
    <name evidence="9" type="ORF">EOD39_18957</name>
</gene>
<dbReference type="InterPro" id="IPR002110">
    <property type="entry name" value="Ankyrin_rpt"/>
</dbReference>
<feature type="domain" description="ClpX-type ZB" evidence="8">
    <location>
        <begin position="344"/>
        <end position="397"/>
    </location>
</feature>
<dbReference type="Proteomes" id="UP000289886">
    <property type="component" value="Unassembled WGS sequence"/>
</dbReference>
<dbReference type="PROSITE" id="PS50017">
    <property type="entry name" value="DEATH_DOMAIN"/>
    <property type="match status" value="1"/>
</dbReference>
<feature type="region of interest" description="Disordered" evidence="6">
    <location>
        <begin position="317"/>
        <end position="351"/>
    </location>
</feature>
<dbReference type="InterPro" id="IPR003959">
    <property type="entry name" value="ATPase_AAA_core"/>
</dbReference>
<evidence type="ECO:0000313" key="9">
    <source>
        <dbReference type="EMBL" id="RXM93549.1"/>
    </source>
</evidence>
<evidence type="ECO:0000256" key="1">
    <source>
        <dbReference type="ARBA" id="ARBA00022723"/>
    </source>
</evidence>
<keyword evidence="10" id="KW-1185">Reference proteome</keyword>
<accession>A0A444UZH7</accession>
<evidence type="ECO:0000256" key="2">
    <source>
        <dbReference type="ARBA" id="ARBA00022741"/>
    </source>
</evidence>
<dbReference type="SMART" id="SM00382">
    <property type="entry name" value="AAA"/>
    <property type="match status" value="1"/>
</dbReference>
<feature type="repeat" description="ANK" evidence="5">
    <location>
        <begin position="32"/>
        <end position="64"/>
    </location>
</feature>
<dbReference type="Gene3D" id="1.25.40.20">
    <property type="entry name" value="Ankyrin repeat-containing domain"/>
    <property type="match status" value="1"/>
</dbReference>
<dbReference type="PROSITE" id="PS50088">
    <property type="entry name" value="ANK_REPEAT"/>
    <property type="match status" value="4"/>
</dbReference>
<protein>
    <submittedName>
        <fullName evidence="9">ATP-dependent Clp protease ATP-binding subunit clpX-like, mitochondrial</fullName>
    </submittedName>
</protein>
<dbReference type="GO" id="GO:0051603">
    <property type="term" value="P:proteolysis involved in protein catabolic process"/>
    <property type="evidence" value="ECO:0007669"/>
    <property type="project" value="TreeGrafter"/>
</dbReference>
<name>A0A444UZH7_ACIRT</name>
<evidence type="ECO:0000256" key="3">
    <source>
        <dbReference type="ARBA" id="ARBA00022833"/>
    </source>
</evidence>
<dbReference type="PANTHER" id="PTHR48102">
    <property type="entry name" value="ATP-DEPENDENT CLP PROTEASE ATP-BINDING SUBUNIT CLPX-LIKE, MITOCHONDRIAL-RELATED"/>
    <property type="match status" value="1"/>
</dbReference>
<dbReference type="GO" id="GO:0005524">
    <property type="term" value="F:ATP binding"/>
    <property type="evidence" value="ECO:0007669"/>
    <property type="project" value="UniProtKB-KW"/>
</dbReference>
<evidence type="ECO:0000256" key="4">
    <source>
        <dbReference type="ARBA" id="ARBA00022840"/>
    </source>
</evidence>
<evidence type="ECO:0000259" key="8">
    <source>
        <dbReference type="PROSITE" id="PS51902"/>
    </source>
</evidence>
<dbReference type="Gene3D" id="3.40.50.300">
    <property type="entry name" value="P-loop containing nucleotide triphosphate hydrolases"/>
    <property type="match status" value="1"/>
</dbReference>
<dbReference type="GO" id="GO:0008233">
    <property type="term" value="F:peptidase activity"/>
    <property type="evidence" value="ECO:0007669"/>
    <property type="project" value="UniProtKB-KW"/>
</dbReference>
<dbReference type="PANTHER" id="PTHR48102:SF7">
    <property type="entry name" value="ATP-DEPENDENT CLP PROTEASE ATP-BINDING SUBUNIT CLPX-LIKE, MITOCHONDRIAL"/>
    <property type="match status" value="1"/>
</dbReference>
<keyword evidence="1" id="KW-0479">Metal-binding</keyword>
<dbReference type="SUPFAM" id="SSF52540">
    <property type="entry name" value="P-loop containing nucleoside triphosphate hydrolases"/>
    <property type="match status" value="1"/>
</dbReference>
<dbReference type="SMART" id="SM00248">
    <property type="entry name" value="ANK"/>
    <property type="match status" value="5"/>
</dbReference>
<organism evidence="9 10">
    <name type="scientific">Acipenser ruthenus</name>
    <name type="common">Sterlet sturgeon</name>
    <dbReference type="NCBI Taxonomy" id="7906"/>
    <lineage>
        <taxon>Eukaryota</taxon>
        <taxon>Metazoa</taxon>
        <taxon>Chordata</taxon>
        <taxon>Craniata</taxon>
        <taxon>Vertebrata</taxon>
        <taxon>Euteleostomi</taxon>
        <taxon>Actinopterygii</taxon>
        <taxon>Chondrostei</taxon>
        <taxon>Acipenseriformes</taxon>
        <taxon>Acipenseridae</taxon>
        <taxon>Acipenser</taxon>
    </lineage>
</organism>
<reference evidence="9 10" key="1">
    <citation type="submission" date="2019-01" db="EMBL/GenBank/DDBJ databases">
        <title>Draft Genome and Complete Hox-Cluster Characterization of the Sterlet Sturgeon (Acipenser ruthenus).</title>
        <authorList>
            <person name="Wei Q."/>
        </authorList>
    </citation>
    <scope>NUCLEOTIDE SEQUENCE [LARGE SCALE GENOMIC DNA]</scope>
    <source>
        <strain evidence="9">WHYD16114868_AA</strain>
        <tissue evidence="9">Blood</tissue>
    </source>
</reference>
<feature type="compositionally biased region" description="Gly residues" evidence="6">
    <location>
        <begin position="334"/>
        <end position="351"/>
    </location>
</feature>
<keyword evidence="4 9" id="KW-0067">ATP-binding</keyword>
<dbReference type="CDD" id="cd01670">
    <property type="entry name" value="Death"/>
    <property type="match status" value="1"/>
</dbReference>
<feature type="compositionally biased region" description="Acidic residues" evidence="6">
    <location>
        <begin position="845"/>
        <end position="856"/>
    </location>
</feature>
<dbReference type="PROSITE" id="PS50297">
    <property type="entry name" value="ANK_REP_REGION"/>
    <property type="match status" value="1"/>
</dbReference>
<dbReference type="GO" id="GO:0007165">
    <property type="term" value="P:signal transduction"/>
    <property type="evidence" value="ECO:0007669"/>
    <property type="project" value="InterPro"/>
</dbReference>
<dbReference type="PROSITE" id="PS51902">
    <property type="entry name" value="CLPX_ZB"/>
    <property type="match status" value="1"/>
</dbReference>
<comment type="caution">
    <text evidence="9">The sequence shown here is derived from an EMBL/GenBank/DDBJ whole genome shotgun (WGS) entry which is preliminary data.</text>
</comment>
<dbReference type="Pfam" id="PF10431">
    <property type="entry name" value="ClpB_D2-small"/>
    <property type="match status" value="1"/>
</dbReference>
<dbReference type="SUPFAM" id="SSF47986">
    <property type="entry name" value="DEATH domain"/>
    <property type="match status" value="1"/>
</dbReference>
<keyword evidence="9" id="KW-0378">Hydrolase</keyword>
<dbReference type="Pfam" id="PF13637">
    <property type="entry name" value="Ank_4"/>
    <property type="match status" value="1"/>
</dbReference>
<feature type="region of interest" description="Disordered" evidence="6">
    <location>
        <begin position="843"/>
        <end position="867"/>
    </location>
</feature>